<organism evidence="7 8">
    <name type="scientific">Clostridium ganghwense</name>
    <dbReference type="NCBI Taxonomy" id="312089"/>
    <lineage>
        <taxon>Bacteria</taxon>
        <taxon>Bacillati</taxon>
        <taxon>Bacillota</taxon>
        <taxon>Clostridia</taxon>
        <taxon>Eubacteriales</taxon>
        <taxon>Clostridiaceae</taxon>
        <taxon>Clostridium</taxon>
    </lineage>
</organism>
<comment type="caution">
    <text evidence="7">The sequence shown here is derived from an EMBL/GenBank/DDBJ whole genome shotgun (WGS) entry which is preliminary data.</text>
</comment>
<dbReference type="SUPFAM" id="SSF53850">
    <property type="entry name" value="Periplasmic binding protein-like II"/>
    <property type="match status" value="1"/>
</dbReference>
<keyword evidence="5 6" id="KW-0449">Lipoprotein</keyword>
<gene>
    <name evidence="7" type="ORF">OXH55_00295</name>
</gene>
<evidence type="ECO:0000256" key="2">
    <source>
        <dbReference type="ARBA" id="ARBA00022729"/>
    </source>
</evidence>
<evidence type="ECO:0000313" key="8">
    <source>
        <dbReference type="Proteomes" id="UP001079657"/>
    </source>
</evidence>
<dbReference type="PROSITE" id="PS51257">
    <property type="entry name" value="PROKAR_LIPOPROTEIN"/>
    <property type="match status" value="1"/>
</dbReference>
<dbReference type="PANTHER" id="PTHR30429">
    <property type="entry name" value="D-METHIONINE-BINDING LIPOPROTEIN METQ"/>
    <property type="match status" value="1"/>
</dbReference>
<sequence>MKKIVLSLLSFILIFGFIGCSDKSTSKKEGEDKKVIKIGITPNPFREIVEEVKPLLKEKGYELDIVEFTDYITPNTALADGELDVNLYQHIPFLNKFNNDKHTDLTYTAKVLVAPIGAYSNKIKDLKELKENAEVVIPNDPTNEARALKLLASVGLIKIKDSDFVTILDIIENPKKLSIKELDAAQIARTLDQVDVGIINTNFALAAKLDPVKDAIYRESKDSPYSNVLAVRKEEKDKPYVKALSEVLNSKELKKFIEDKYKGVLIPSF</sequence>
<dbReference type="PANTHER" id="PTHR30429:SF0">
    <property type="entry name" value="METHIONINE-BINDING LIPOPROTEIN METQ"/>
    <property type="match status" value="1"/>
</dbReference>
<protein>
    <recommendedName>
        <fullName evidence="6">Lipoprotein</fullName>
    </recommendedName>
</protein>
<evidence type="ECO:0000256" key="5">
    <source>
        <dbReference type="ARBA" id="ARBA00023288"/>
    </source>
</evidence>
<evidence type="ECO:0000256" key="6">
    <source>
        <dbReference type="PIRNR" id="PIRNR002854"/>
    </source>
</evidence>
<reference evidence="7" key="1">
    <citation type="submission" date="2022-12" db="EMBL/GenBank/DDBJ databases">
        <authorList>
            <person name="Wang J."/>
        </authorList>
    </citation>
    <scope>NUCLEOTIDE SEQUENCE</scope>
    <source>
        <strain evidence="7">HY-42-06</strain>
    </source>
</reference>
<keyword evidence="3" id="KW-0472">Membrane</keyword>
<accession>A0ABT4CJ53</accession>
<evidence type="ECO:0000256" key="3">
    <source>
        <dbReference type="ARBA" id="ARBA00023136"/>
    </source>
</evidence>
<keyword evidence="2" id="KW-0732">Signal</keyword>
<comment type="similarity">
    <text evidence="6">Belongs to the nlpA lipoprotein family.</text>
</comment>
<name>A0ABT4CJ53_9CLOT</name>
<evidence type="ECO:0000313" key="7">
    <source>
        <dbReference type="EMBL" id="MCY6369083.1"/>
    </source>
</evidence>
<keyword evidence="8" id="KW-1185">Reference proteome</keyword>
<dbReference type="Proteomes" id="UP001079657">
    <property type="component" value="Unassembled WGS sequence"/>
</dbReference>
<dbReference type="Pfam" id="PF03180">
    <property type="entry name" value="Lipoprotein_9"/>
    <property type="match status" value="1"/>
</dbReference>
<evidence type="ECO:0000256" key="1">
    <source>
        <dbReference type="ARBA" id="ARBA00004635"/>
    </source>
</evidence>
<comment type="subcellular location">
    <subcellularLocation>
        <location evidence="1">Membrane</location>
        <topology evidence="1">Lipid-anchor</topology>
    </subcellularLocation>
</comment>
<dbReference type="InterPro" id="IPR004872">
    <property type="entry name" value="Lipoprotein_NlpA"/>
</dbReference>
<proteinExistence type="inferred from homology"/>
<dbReference type="RefSeq" id="WP_268047408.1">
    <property type="nucleotide sequence ID" value="NZ_JAPQES010000001.1"/>
</dbReference>
<dbReference type="PIRSF" id="PIRSF002854">
    <property type="entry name" value="MetQ"/>
    <property type="match status" value="1"/>
</dbReference>
<keyword evidence="4" id="KW-0564">Palmitate</keyword>
<evidence type="ECO:0000256" key="4">
    <source>
        <dbReference type="ARBA" id="ARBA00023139"/>
    </source>
</evidence>
<dbReference type="EMBL" id="JAPQES010000001">
    <property type="protein sequence ID" value="MCY6369083.1"/>
    <property type="molecule type" value="Genomic_DNA"/>
</dbReference>
<dbReference type="Gene3D" id="3.40.190.10">
    <property type="entry name" value="Periplasmic binding protein-like II"/>
    <property type="match status" value="2"/>
</dbReference>